<comment type="caution">
    <text evidence="3">The sequence shown here is derived from an EMBL/GenBank/DDBJ whole genome shotgun (WGS) entry which is preliminary data.</text>
</comment>
<gene>
    <name evidence="3" type="ORF">PGLA1383_LOCUS4340</name>
</gene>
<keyword evidence="2" id="KW-1133">Transmembrane helix</keyword>
<feature type="compositionally biased region" description="Low complexity" evidence="1">
    <location>
        <begin position="39"/>
        <end position="53"/>
    </location>
</feature>
<feature type="transmembrane region" description="Helical" evidence="2">
    <location>
        <begin position="374"/>
        <end position="395"/>
    </location>
</feature>
<evidence type="ECO:0000256" key="2">
    <source>
        <dbReference type="SAM" id="Phobius"/>
    </source>
</evidence>
<keyword evidence="2" id="KW-0472">Membrane</keyword>
<keyword evidence="2" id="KW-0812">Transmembrane</keyword>
<feature type="transmembrane region" description="Helical" evidence="2">
    <location>
        <begin position="415"/>
        <end position="437"/>
    </location>
</feature>
<sequence>MEGASKNMAVGSGAGAAKRTRTASVGPPVHKPEAGRTSASPASARAETKAATADPKLPPAEPSQVSAAAPAALVLFTLLWGQLQVAHMLKDLRGDFSALKPLPAIGLLLCLPAAFCPSLAHSVLPLASLGSGVYMFFHGSRSNHILQDLLINLAIFVAALSTWAAGRDGGMLRRLSAACSNYLVVLYLVSALHKLNSDFFDSKVSCASSVTATLLAQYLPTWAPAGSPQSQLLLWSAPYGGVALELLLPLLLWVSVQTNNNNQTTLHSSLLRRLTVCLGAVFHLALALPLPPASFYPFSASCLALYVLLLPDSVAEIAAIAQQRAPALSHACWLMLPTVSLALCAGANASGGWSRWLRDGEGRDAPFEYPAYDLYNAGISWSFLVTGLLVMLALFAPSEAKQISSPGKAAVPRVFCDSCASIVVGAGALVLGLSPYLGLRTYPAFAMFSNLRVEGSSPNHLLLGGGLDLLGLQRDSVHVLATNIPVLLNFQVDLAVLYTNRTTTFMATSGMECALWICPPFWSQPPPASFTPFSAPAAELRRRLAAWEREGDDHWYARVLRNGKEFTIRRSDDLSVDCMGRLPARLCEFFIEAVAGPFRSFDDRHSACRH</sequence>
<proteinExistence type="predicted"/>
<protein>
    <submittedName>
        <fullName evidence="3">Uncharacterized protein</fullName>
    </submittedName>
</protein>
<dbReference type="AlphaFoldDB" id="A0A813DAD9"/>
<dbReference type="OrthoDB" id="414028at2759"/>
<feature type="transmembrane region" description="Helical" evidence="2">
    <location>
        <begin position="104"/>
        <end position="124"/>
    </location>
</feature>
<reference evidence="3" key="1">
    <citation type="submission" date="2021-02" db="EMBL/GenBank/DDBJ databases">
        <authorList>
            <person name="Dougan E. K."/>
            <person name="Rhodes N."/>
            <person name="Thang M."/>
            <person name="Chan C."/>
        </authorList>
    </citation>
    <scope>NUCLEOTIDE SEQUENCE</scope>
</reference>
<evidence type="ECO:0000256" key="1">
    <source>
        <dbReference type="SAM" id="MobiDB-lite"/>
    </source>
</evidence>
<feature type="transmembrane region" description="Helical" evidence="2">
    <location>
        <begin position="274"/>
        <end position="292"/>
    </location>
</feature>
<accession>A0A813DAD9</accession>
<organism evidence="3 4">
    <name type="scientific">Polarella glacialis</name>
    <name type="common">Dinoflagellate</name>
    <dbReference type="NCBI Taxonomy" id="89957"/>
    <lineage>
        <taxon>Eukaryota</taxon>
        <taxon>Sar</taxon>
        <taxon>Alveolata</taxon>
        <taxon>Dinophyceae</taxon>
        <taxon>Suessiales</taxon>
        <taxon>Suessiaceae</taxon>
        <taxon>Polarella</taxon>
    </lineage>
</organism>
<dbReference type="Proteomes" id="UP000654075">
    <property type="component" value="Unassembled WGS sequence"/>
</dbReference>
<feature type="transmembrane region" description="Helical" evidence="2">
    <location>
        <begin position="232"/>
        <end position="254"/>
    </location>
</feature>
<evidence type="ECO:0000313" key="4">
    <source>
        <dbReference type="Proteomes" id="UP000654075"/>
    </source>
</evidence>
<feature type="transmembrane region" description="Helical" evidence="2">
    <location>
        <begin position="65"/>
        <end position="83"/>
    </location>
</feature>
<feature type="transmembrane region" description="Helical" evidence="2">
    <location>
        <begin position="175"/>
        <end position="193"/>
    </location>
</feature>
<feature type="transmembrane region" description="Helical" evidence="2">
    <location>
        <begin position="144"/>
        <end position="163"/>
    </location>
</feature>
<evidence type="ECO:0000313" key="3">
    <source>
        <dbReference type="EMBL" id="CAE8585431.1"/>
    </source>
</evidence>
<dbReference type="EMBL" id="CAJNNV010001630">
    <property type="protein sequence ID" value="CAE8585431.1"/>
    <property type="molecule type" value="Genomic_DNA"/>
</dbReference>
<keyword evidence="4" id="KW-1185">Reference proteome</keyword>
<name>A0A813DAD9_POLGL</name>
<feature type="region of interest" description="Disordered" evidence="1">
    <location>
        <begin position="1"/>
        <end position="63"/>
    </location>
</feature>
<dbReference type="OMA" id="MNGGWAS"/>